<evidence type="ECO:0000313" key="1">
    <source>
        <dbReference type="EMBL" id="CAB3991224.1"/>
    </source>
</evidence>
<reference evidence="1" key="1">
    <citation type="submission" date="2020-04" db="EMBL/GenBank/DDBJ databases">
        <authorList>
            <person name="Alioto T."/>
            <person name="Alioto T."/>
            <person name="Gomez Garrido J."/>
        </authorList>
    </citation>
    <scope>NUCLEOTIDE SEQUENCE</scope>
    <source>
        <strain evidence="1">A484AB</strain>
    </source>
</reference>
<accession>A0A7D9DRL3</accession>
<dbReference type="Proteomes" id="UP001152795">
    <property type="component" value="Unassembled WGS sequence"/>
</dbReference>
<dbReference type="EMBL" id="CACRXK020001809">
    <property type="protein sequence ID" value="CAB3991224.1"/>
    <property type="molecule type" value="Genomic_DNA"/>
</dbReference>
<protein>
    <submittedName>
        <fullName evidence="1">Uncharacterized protein</fullName>
    </submittedName>
</protein>
<dbReference type="Pfam" id="PF19714">
    <property type="entry name" value="DUF6209"/>
    <property type="match status" value="2"/>
</dbReference>
<organism evidence="1 2">
    <name type="scientific">Paramuricea clavata</name>
    <name type="common">Red gorgonian</name>
    <name type="synonym">Violescent sea-whip</name>
    <dbReference type="NCBI Taxonomy" id="317549"/>
    <lineage>
        <taxon>Eukaryota</taxon>
        <taxon>Metazoa</taxon>
        <taxon>Cnidaria</taxon>
        <taxon>Anthozoa</taxon>
        <taxon>Octocorallia</taxon>
        <taxon>Malacalcyonacea</taxon>
        <taxon>Plexauridae</taxon>
        <taxon>Paramuricea</taxon>
    </lineage>
</organism>
<dbReference type="AlphaFoldDB" id="A0A7D9DRL3"/>
<gene>
    <name evidence="1" type="ORF">PACLA_8A074512</name>
</gene>
<comment type="caution">
    <text evidence="1">The sequence shown here is derived from an EMBL/GenBank/DDBJ whole genome shotgun (WGS) entry which is preliminary data.</text>
</comment>
<sequence>MKLTLLLLVVTGCLAKPHLSQRERNFWEKLNRLQDYKPDESKRDFYDDNESKRDFYDDSESKRDFYDDDESKRDFYDVDESKRDFYDVDESKRDFYDVDESKRDFYDDDESKRSAITAPATTKKTPVTIVLPTTKKTPVTIRPATTKKTPVTIRPATTKKTPATIRPATTKKTPVTIRPATTKKAPTSEIEEVEVAFNKSRWKSRNEAIWVFTDNWSEAVFGDLVAGYSVLIVYDGARLPWRDMKYGQRAWNIFAQFKFDDGKVHQQLLQGPIMIEGHEILTTQIFLPFGTSKLTIWFKFSGATSGIHWDSDYGKNYEEQVHEVKEPTLVFHADYTEDQYGRPLEQGKKFQVYYSTGRLDVSGGFRLYAVAQFKASGSSITHELTNPHNSYYVTSFHVSEDAEEVIMWFYAKRGDERHYDSNFGANYHFPLGY</sequence>
<evidence type="ECO:0000313" key="2">
    <source>
        <dbReference type="Proteomes" id="UP001152795"/>
    </source>
</evidence>
<dbReference type="InterPro" id="IPR046181">
    <property type="entry name" value="DUF6209"/>
</dbReference>
<keyword evidence="2" id="KW-1185">Reference proteome</keyword>
<name>A0A7D9DRL3_PARCT</name>
<proteinExistence type="predicted"/>